<evidence type="ECO:0000313" key="3">
    <source>
        <dbReference type="Proteomes" id="UP000245474"/>
    </source>
</evidence>
<dbReference type="SUPFAM" id="SSF48452">
    <property type="entry name" value="TPR-like"/>
    <property type="match status" value="1"/>
</dbReference>
<protein>
    <submittedName>
        <fullName evidence="2">Uncharacterized protein</fullName>
    </submittedName>
</protein>
<dbReference type="PROSITE" id="PS50293">
    <property type="entry name" value="TPR_REGION"/>
    <property type="match status" value="1"/>
</dbReference>
<dbReference type="Pfam" id="PF13432">
    <property type="entry name" value="TPR_16"/>
    <property type="match status" value="1"/>
</dbReference>
<proteinExistence type="predicted"/>
<sequence>MAPAGLLPRRFACARSMIKHPPGGFSRGLAVIGLTLLLAGCAALKTPPPEDAATAGEVRAEADAAYAAEDWERAAARYRGYLALEGTDAEAWYRLGNAEARRGELEEAEAALRRSLELAPERAEARHNLGLVQLQLGRRNLLAARRELPAADATATQTVRYLACLMALFRGRPDC</sequence>
<keyword evidence="1" id="KW-0802">TPR repeat</keyword>
<dbReference type="InterPro" id="IPR011990">
    <property type="entry name" value="TPR-like_helical_dom_sf"/>
</dbReference>
<dbReference type="SMART" id="SM00028">
    <property type="entry name" value="TPR"/>
    <property type="match status" value="1"/>
</dbReference>
<dbReference type="Gene3D" id="1.25.40.10">
    <property type="entry name" value="Tetratricopeptide repeat domain"/>
    <property type="match status" value="1"/>
</dbReference>
<keyword evidence="3" id="KW-1185">Reference proteome</keyword>
<gene>
    <name evidence="2" type="ORF">DEM34_08985</name>
</gene>
<feature type="repeat" description="TPR" evidence="1">
    <location>
        <begin position="89"/>
        <end position="122"/>
    </location>
</feature>
<comment type="caution">
    <text evidence="2">The sequence shown here is derived from an EMBL/GenBank/DDBJ whole genome shotgun (WGS) entry which is preliminary data.</text>
</comment>
<name>A0A2U2N1W4_9GAMM</name>
<dbReference type="InterPro" id="IPR019734">
    <property type="entry name" value="TPR_rpt"/>
</dbReference>
<dbReference type="EMBL" id="QFFI01000012">
    <property type="protein sequence ID" value="PWG63201.1"/>
    <property type="molecule type" value="Genomic_DNA"/>
</dbReference>
<accession>A0A2U2N1W4</accession>
<evidence type="ECO:0000256" key="1">
    <source>
        <dbReference type="PROSITE-ProRule" id="PRU00339"/>
    </source>
</evidence>
<organism evidence="2 3">
    <name type="scientific">Sediminicurvatus halobius</name>
    <dbReference type="NCBI Taxonomy" id="2182432"/>
    <lineage>
        <taxon>Bacteria</taxon>
        <taxon>Pseudomonadati</taxon>
        <taxon>Pseudomonadota</taxon>
        <taxon>Gammaproteobacteria</taxon>
        <taxon>Chromatiales</taxon>
        <taxon>Ectothiorhodospiraceae</taxon>
        <taxon>Sediminicurvatus</taxon>
    </lineage>
</organism>
<dbReference type="PROSITE" id="PS50005">
    <property type="entry name" value="TPR"/>
    <property type="match status" value="1"/>
</dbReference>
<evidence type="ECO:0000313" key="2">
    <source>
        <dbReference type="EMBL" id="PWG63201.1"/>
    </source>
</evidence>
<dbReference type="Proteomes" id="UP000245474">
    <property type="component" value="Unassembled WGS sequence"/>
</dbReference>
<dbReference type="AlphaFoldDB" id="A0A2U2N1W4"/>
<reference evidence="2 3" key="1">
    <citation type="submission" date="2018-05" db="EMBL/GenBank/DDBJ databases">
        <title>Spiribacter halobius sp. nov., a moderately halophilic bacterium isolated from marine solar saltern.</title>
        <authorList>
            <person name="Zheng W.-S."/>
            <person name="Lu D.-C."/>
            <person name="Du Z.-J."/>
        </authorList>
    </citation>
    <scope>NUCLEOTIDE SEQUENCE [LARGE SCALE GENOMIC DNA]</scope>
    <source>
        <strain evidence="2 3">E85</strain>
    </source>
</reference>